<dbReference type="HAMAP" id="MF_01201">
    <property type="entry name" value="Ala_racemase"/>
    <property type="match status" value="1"/>
</dbReference>
<dbReference type="InterPro" id="IPR011079">
    <property type="entry name" value="Ala_racemase_C"/>
</dbReference>
<proteinExistence type="inferred from homology"/>
<dbReference type="PANTHER" id="PTHR30511">
    <property type="entry name" value="ALANINE RACEMASE"/>
    <property type="match status" value="1"/>
</dbReference>
<feature type="active site" description="Proton acceptor; specific for L-alanine" evidence="7">
    <location>
        <position position="277"/>
    </location>
</feature>
<feature type="binding site" evidence="7 9">
    <location>
        <position position="325"/>
    </location>
    <ligand>
        <name>substrate</name>
    </ligand>
</feature>
<accession>A0A2S6ITN0</accession>
<dbReference type="FunFam" id="2.40.37.10:FF:000015">
    <property type="entry name" value="Alanine racemase"/>
    <property type="match status" value="1"/>
</dbReference>
<dbReference type="GO" id="GO:0008784">
    <property type="term" value="F:alanine racemase activity"/>
    <property type="evidence" value="ECO:0007669"/>
    <property type="project" value="UniProtKB-UniRule"/>
</dbReference>
<protein>
    <recommendedName>
        <fullName evidence="6 7">Alanine racemase</fullName>
        <ecNumber evidence="3 7">5.1.1.1</ecNumber>
    </recommendedName>
</protein>
<feature type="binding site" evidence="7 9">
    <location>
        <position position="143"/>
    </location>
    <ligand>
        <name>substrate</name>
    </ligand>
</feature>
<evidence type="ECO:0000256" key="1">
    <source>
        <dbReference type="ARBA" id="ARBA00000316"/>
    </source>
</evidence>
<evidence type="ECO:0000256" key="3">
    <source>
        <dbReference type="ARBA" id="ARBA00013089"/>
    </source>
</evidence>
<dbReference type="EC" id="5.1.1.1" evidence="3 7"/>
<keyword evidence="12" id="KW-1185">Reference proteome</keyword>
<dbReference type="UniPathway" id="UPA00042">
    <property type="reaction ID" value="UER00497"/>
</dbReference>
<dbReference type="NCBIfam" id="TIGR00492">
    <property type="entry name" value="alr"/>
    <property type="match status" value="1"/>
</dbReference>
<dbReference type="SUPFAM" id="SSF50621">
    <property type="entry name" value="Alanine racemase C-terminal domain-like"/>
    <property type="match status" value="1"/>
</dbReference>
<evidence type="ECO:0000256" key="7">
    <source>
        <dbReference type="HAMAP-Rule" id="MF_01201"/>
    </source>
</evidence>
<evidence type="ECO:0000259" key="10">
    <source>
        <dbReference type="SMART" id="SM01005"/>
    </source>
</evidence>
<dbReference type="GO" id="GO:0030632">
    <property type="term" value="P:D-alanine biosynthetic process"/>
    <property type="evidence" value="ECO:0007669"/>
    <property type="project" value="UniProtKB-UniRule"/>
</dbReference>
<dbReference type="GO" id="GO:0009252">
    <property type="term" value="P:peptidoglycan biosynthetic process"/>
    <property type="evidence" value="ECO:0007669"/>
    <property type="project" value="TreeGrafter"/>
</dbReference>
<dbReference type="RefSeq" id="WP_104431775.1">
    <property type="nucleotide sequence ID" value="NZ_PTJD01000003.1"/>
</dbReference>
<evidence type="ECO:0000256" key="8">
    <source>
        <dbReference type="PIRSR" id="PIRSR600821-50"/>
    </source>
</evidence>
<comment type="catalytic activity">
    <reaction evidence="1 7">
        <text>L-alanine = D-alanine</text>
        <dbReference type="Rhea" id="RHEA:20249"/>
        <dbReference type="ChEBI" id="CHEBI:57416"/>
        <dbReference type="ChEBI" id="CHEBI:57972"/>
        <dbReference type="EC" id="5.1.1.1"/>
    </reaction>
</comment>
<comment type="similarity">
    <text evidence="7">Belongs to the alanine racemase family.</text>
</comment>
<dbReference type="FunFam" id="3.20.20.10:FF:000002">
    <property type="entry name" value="Alanine racemase"/>
    <property type="match status" value="1"/>
</dbReference>
<sequence>MAENPSPAPAGEHFAEVVVDVAAVRANAAALRERVAPAALMAVVKADAYGHGLLPCARAALEGGATWLGVAQPAEALALRAAGIEAPLLTWLYPPGGDLEPLVRARVDVSVSSQWALEEVVAAARAAGATARVHLKADTGLCRGGASRQEWPDLVRASAKHAAEGAVHVVGVWSHLASSDVPADAANAEQVAAFEEALGVAAAHGVEPEVRHLANSAATLTNPASHYDLVRCGLALYGLTPVPDLAAPADLGLVPAMTLSAFLALVKRVPAGSRVSYGGTYTTRTDTTLGLVPLGYADGVPRSASGSGPVLVAGRRRNVAGRVCMDQFVVDLGSGPDAVAAAAGDRAVLFGPGAAAGRPQEPTAQDWAEAAGTISYEIVSRLGARVPRRWTGERA</sequence>
<dbReference type="PANTHER" id="PTHR30511:SF0">
    <property type="entry name" value="ALANINE RACEMASE, CATABOLIC-RELATED"/>
    <property type="match status" value="1"/>
</dbReference>
<dbReference type="Pfam" id="PF00842">
    <property type="entry name" value="Ala_racemase_C"/>
    <property type="match status" value="1"/>
</dbReference>
<evidence type="ECO:0000256" key="9">
    <source>
        <dbReference type="PIRSR" id="PIRSR600821-52"/>
    </source>
</evidence>
<dbReference type="PROSITE" id="PS00395">
    <property type="entry name" value="ALANINE_RACEMASE"/>
    <property type="match status" value="1"/>
</dbReference>
<dbReference type="GO" id="GO:0005829">
    <property type="term" value="C:cytosol"/>
    <property type="evidence" value="ECO:0007669"/>
    <property type="project" value="TreeGrafter"/>
</dbReference>
<dbReference type="Gene3D" id="2.40.37.10">
    <property type="entry name" value="Lyase, Ornithine Decarboxylase, Chain A, domain 1"/>
    <property type="match status" value="1"/>
</dbReference>
<comment type="cofactor">
    <cofactor evidence="2 7 8">
        <name>pyridoxal 5'-phosphate</name>
        <dbReference type="ChEBI" id="CHEBI:597326"/>
    </cofactor>
</comment>
<dbReference type="Proteomes" id="UP000239485">
    <property type="component" value="Unassembled WGS sequence"/>
</dbReference>
<evidence type="ECO:0000313" key="12">
    <source>
        <dbReference type="Proteomes" id="UP000239485"/>
    </source>
</evidence>
<dbReference type="PRINTS" id="PR00992">
    <property type="entry name" value="ALARACEMASE"/>
</dbReference>
<reference evidence="11 12" key="1">
    <citation type="submission" date="2018-02" db="EMBL/GenBank/DDBJ databases">
        <title>Genomic Encyclopedia of Archaeal and Bacterial Type Strains, Phase II (KMG-II): from individual species to whole genera.</title>
        <authorList>
            <person name="Goeker M."/>
        </authorList>
    </citation>
    <scope>NUCLEOTIDE SEQUENCE [LARGE SCALE GENOMIC DNA]</scope>
    <source>
        <strain evidence="11 12">DSM 22857</strain>
    </source>
</reference>
<dbReference type="SMART" id="SM01005">
    <property type="entry name" value="Ala_racemase_C"/>
    <property type="match status" value="1"/>
</dbReference>
<dbReference type="Pfam" id="PF01168">
    <property type="entry name" value="Ala_racemase_N"/>
    <property type="match status" value="1"/>
</dbReference>
<dbReference type="SUPFAM" id="SSF51419">
    <property type="entry name" value="PLP-binding barrel"/>
    <property type="match status" value="1"/>
</dbReference>
<organism evidence="11 12">
    <name type="scientific">Kineococcus xinjiangensis</name>
    <dbReference type="NCBI Taxonomy" id="512762"/>
    <lineage>
        <taxon>Bacteria</taxon>
        <taxon>Bacillati</taxon>
        <taxon>Actinomycetota</taxon>
        <taxon>Actinomycetes</taxon>
        <taxon>Kineosporiales</taxon>
        <taxon>Kineosporiaceae</taxon>
        <taxon>Kineococcus</taxon>
    </lineage>
</organism>
<dbReference type="OrthoDB" id="9813814at2"/>
<gene>
    <name evidence="11" type="ORF">CLV92_103112</name>
</gene>
<dbReference type="InterPro" id="IPR000821">
    <property type="entry name" value="Ala_racemase"/>
</dbReference>
<dbReference type="CDD" id="cd00430">
    <property type="entry name" value="PLPDE_III_AR"/>
    <property type="match status" value="1"/>
</dbReference>
<evidence type="ECO:0000256" key="6">
    <source>
        <dbReference type="ARBA" id="ARBA00072221"/>
    </source>
</evidence>
<feature type="active site" description="Proton acceptor; specific for D-alanine" evidence="7">
    <location>
        <position position="45"/>
    </location>
</feature>
<dbReference type="InterPro" id="IPR020622">
    <property type="entry name" value="Ala_racemase_pyridoxalP-BS"/>
</dbReference>
<comment type="caution">
    <text evidence="11">The sequence shown here is derived from an EMBL/GenBank/DDBJ whole genome shotgun (WGS) entry which is preliminary data.</text>
</comment>
<dbReference type="Gene3D" id="3.20.20.10">
    <property type="entry name" value="Alanine racemase"/>
    <property type="match status" value="1"/>
</dbReference>
<keyword evidence="4 7" id="KW-0663">Pyridoxal phosphate</keyword>
<keyword evidence="5 7" id="KW-0413">Isomerase</keyword>
<evidence type="ECO:0000256" key="5">
    <source>
        <dbReference type="ARBA" id="ARBA00023235"/>
    </source>
</evidence>
<evidence type="ECO:0000313" key="11">
    <source>
        <dbReference type="EMBL" id="PPK97578.1"/>
    </source>
</evidence>
<dbReference type="AlphaFoldDB" id="A0A2S6ITN0"/>
<dbReference type="InterPro" id="IPR009006">
    <property type="entry name" value="Ala_racemase/Decarboxylase_C"/>
</dbReference>
<dbReference type="EMBL" id="PTJD01000003">
    <property type="protein sequence ID" value="PPK97578.1"/>
    <property type="molecule type" value="Genomic_DNA"/>
</dbReference>
<evidence type="ECO:0000256" key="2">
    <source>
        <dbReference type="ARBA" id="ARBA00001933"/>
    </source>
</evidence>
<dbReference type="GO" id="GO:0030170">
    <property type="term" value="F:pyridoxal phosphate binding"/>
    <property type="evidence" value="ECO:0007669"/>
    <property type="project" value="UniProtKB-UniRule"/>
</dbReference>
<dbReference type="InterPro" id="IPR001608">
    <property type="entry name" value="Ala_racemase_N"/>
</dbReference>
<comment type="function">
    <text evidence="7">Catalyzes the interconversion of L-alanine and D-alanine. May also act on other amino acids.</text>
</comment>
<feature type="domain" description="Alanine racemase C-terminal" evidence="10">
    <location>
        <begin position="256"/>
        <end position="391"/>
    </location>
</feature>
<dbReference type="InterPro" id="IPR029066">
    <property type="entry name" value="PLP-binding_barrel"/>
</dbReference>
<feature type="modified residue" description="N6-(pyridoxal phosphate)lysine" evidence="7 8">
    <location>
        <position position="45"/>
    </location>
</feature>
<evidence type="ECO:0000256" key="4">
    <source>
        <dbReference type="ARBA" id="ARBA00022898"/>
    </source>
</evidence>
<name>A0A2S6ITN0_9ACTN</name>
<comment type="pathway">
    <text evidence="7">Amino-acid biosynthesis; D-alanine biosynthesis; D-alanine from L-alanine: step 1/1.</text>
</comment>